<gene>
    <name evidence="2" type="ORF">HMPREF9710_03019</name>
</gene>
<dbReference type="Proteomes" id="UP000009874">
    <property type="component" value="Unassembled WGS sequence"/>
</dbReference>
<accession>K9DAB4</accession>
<sequence length="896" mass="99412">MERRTHTWLVDGTDMRTRSRMGGRNSLKGFEFQAAHAVHMMTQLLTCEGSLVQLRYEGAQDIDLMLGHGRQLFIQYKETGDVEYTFDAMKDILHGFMRDAVDACGHPPDLERLADLRLGFLLVTTGVFVGEEIISVLRKTKTKVKKLAAQLAADFVYDENKLDSLDDCQRIAAYVLDNVEFQVHPKLRGINEPELMAIGRLALFGVPPSRIAASIAQITQLLTPPRKVFPADVAHCLDGLPDEHPASGRGCINFLPSENCFPARALVAQEFRDSGRVTWPAIHFELDIARDAEADIRAKVMGLSESGGLVLVSGAAASGKSTLVRRIGWELHRSGAALVLEMTNPAVLDKQSWDELIRLAGLTVRPVVVIVDDIDSYSQVFDQLRRRSAKGVVILSTDKDRQCVPKNVFMNVLYHALETVSANEFARLETKSGRILGDKAKEKLSPLMRHGEMFAVSLLVQGSSLNTVADQTLLRLRRIAPELETVFLGLCACGANDQTMPASLFLRMLPLDELWEVAKRERLVFVEGNNRVRSGHAALASSIVERSGTDAATLKIVLLEDVDFENATERRFALGLVLNGLDERSARDLARYPLQLEKFASSIIRYGEYLDIRRCARAIDAVVAAGATKLAGAVRHLKAALIPERVRSGQDAIAYLNDTENFAVAYGVVSRIFASPTVTFGRSSFMRWVTEQGRGHADLQREAVTIHFNWLQHNAFPVAETYALVNFIHEGNYKLTDELRDEYARLLHVVLAEVGFSAQSRPELVLLYSVCDTIRSRIRKEDLYDALLATVMRNFPASDLARNVYLLRHLMSTANDAGGEKGRRAVLRHVISILPLVPPHILRAVGKAMVKVVAKECPSLLGDWSRKFKTTDPADVPTLTKDFVDTLQPYLVGAGV</sequence>
<dbReference type="Pfam" id="PF25199">
    <property type="entry name" value="nSTAND_NTPase5"/>
    <property type="match status" value="1"/>
</dbReference>
<organism evidence="2 3">
    <name type="scientific">Massilia timonae CCUG 45783</name>
    <dbReference type="NCBI Taxonomy" id="883126"/>
    <lineage>
        <taxon>Bacteria</taxon>
        <taxon>Pseudomonadati</taxon>
        <taxon>Pseudomonadota</taxon>
        <taxon>Betaproteobacteria</taxon>
        <taxon>Burkholderiales</taxon>
        <taxon>Oxalobacteraceae</taxon>
        <taxon>Telluria group</taxon>
        <taxon>Massilia</taxon>
    </lineage>
</organism>
<feature type="domain" description="Novel STAND NTPase 5" evidence="1">
    <location>
        <begin position="270"/>
        <end position="401"/>
    </location>
</feature>
<comment type="caution">
    <text evidence="2">The sequence shown here is derived from an EMBL/GenBank/DDBJ whole genome shotgun (WGS) entry which is preliminary data.</text>
</comment>
<proteinExistence type="predicted"/>
<dbReference type="InterPro" id="IPR027417">
    <property type="entry name" value="P-loop_NTPase"/>
</dbReference>
<dbReference type="PATRIC" id="fig|883126.3.peg.3044"/>
<evidence type="ECO:0000313" key="3">
    <source>
        <dbReference type="Proteomes" id="UP000009874"/>
    </source>
</evidence>
<dbReference type="SUPFAM" id="SSF52540">
    <property type="entry name" value="P-loop containing nucleoside triphosphate hydrolases"/>
    <property type="match status" value="1"/>
</dbReference>
<keyword evidence="3" id="KW-1185">Reference proteome</keyword>
<dbReference type="AlphaFoldDB" id="K9DAB4"/>
<dbReference type="EMBL" id="AGZI01000040">
    <property type="protein sequence ID" value="EKU81664.1"/>
    <property type="molecule type" value="Genomic_DNA"/>
</dbReference>
<evidence type="ECO:0000313" key="2">
    <source>
        <dbReference type="EMBL" id="EKU81664.1"/>
    </source>
</evidence>
<dbReference type="HOGENOM" id="CLU_322837_0_0_4"/>
<name>K9DAB4_9BURK</name>
<protein>
    <recommendedName>
        <fullName evidence="1">Novel STAND NTPase 5 domain-containing protein</fullName>
    </recommendedName>
</protein>
<dbReference type="InterPro" id="IPR057574">
    <property type="entry name" value="nSTAND_NTPase5_dom"/>
</dbReference>
<evidence type="ECO:0000259" key="1">
    <source>
        <dbReference type="Pfam" id="PF25199"/>
    </source>
</evidence>
<reference evidence="2 3" key="1">
    <citation type="submission" date="2012-09" db="EMBL/GenBank/DDBJ databases">
        <title>The Genome Sequence of Massilia timonae CCUG 45783.</title>
        <authorList>
            <consortium name="The Broad Institute Genome Sequencing Platform"/>
            <person name="Earl A."/>
            <person name="Ward D."/>
            <person name="Feldgarden M."/>
            <person name="Gevers D."/>
            <person name="Huys G."/>
            <person name="Walker B."/>
            <person name="Young S.K."/>
            <person name="Zeng Q."/>
            <person name="Gargeya S."/>
            <person name="Fitzgerald M."/>
            <person name="Haas B."/>
            <person name="Abouelleil A."/>
            <person name="Alvarado L."/>
            <person name="Arachchi H.M."/>
            <person name="Berlin A.M."/>
            <person name="Chapman S.B."/>
            <person name="Goldberg J."/>
            <person name="Griggs A."/>
            <person name="Gujja S."/>
            <person name="Hansen M."/>
            <person name="Howarth C."/>
            <person name="Imamovic A."/>
            <person name="Larimer J."/>
            <person name="McCowen C."/>
            <person name="Montmayeur A."/>
            <person name="Murphy C."/>
            <person name="Neiman D."/>
            <person name="Pearson M."/>
            <person name="Priest M."/>
            <person name="Roberts A."/>
            <person name="Saif S."/>
            <person name="Shea T."/>
            <person name="Sisk P."/>
            <person name="Sykes S."/>
            <person name="Wortman J."/>
            <person name="Nusbaum C."/>
            <person name="Birren B."/>
        </authorList>
    </citation>
    <scope>NUCLEOTIDE SEQUENCE [LARGE SCALE GENOMIC DNA]</scope>
    <source>
        <strain evidence="2 3">CCUG 45783</strain>
    </source>
</reference>